<proteinExistence type="predicted"/>
<comment type="caution">
    <text evidence="1">The sequence shown here is derived from an EMBL/GenBank/DDBJ whole genome shotgun (WGS) entry which is preliminary data.</text>
</comment>
<accession>A0AAN9XH43</accession>
<protein>
    <submittedName>
        <fullName evidence="1">Uncharacterized protein</fullName>
    </submittedName>
</protein>
<dbReference type="Proteomes" id="UP001386955">
    <property type="component" value="Unassembled WGS sequence"/>
</dbReference>
<dbReference type="EMBL" id="JAYMYS010000005">
    <property type="protein sequence ID" value="KAK7391975.1"/>
    <property type="molecule type" value="Genomic_DNA"/>
</dbReference>
<organism evidence="1 2">
    <name type="scientific">Psophocarpus tetragonolobus</name>
    <name type="common">Winged bean</name>
    <name type="synonym">Dolichos tetragonolobus</name>
    <dbReference type="NCBI Taxonomy" id="3891"/>
    <lineage>
        <taxon>Eukaryota</taxon>
        <taxon>Viridiplantae</taxon>
        <taxon>Streptophyta</taxon>
        <taxon>Embryophyta</taxon>
        <taxon>Tracheophyta</taxon>
        <taxon>Spermatophyta</taxon>
        <taxon>Magnoliopsida</taxon>
        <taxon>eudicotyledons</taxon>
        <taxon>Gunneridae</taxon>
        <taxon>Pentapetalae</taxon>
        <taxon>rosids</taxon>
        <taxon>fabids</taxon>
        <taxon>Fabales</taxon>
        <taxon>Fabaceae</taxon>
        <taxon>Papilionoideae</taxon>
        <taxon>50 kb inversion clade</taxon>
        <taxon>NPAAA clade</taxon>
        <taxon>indigoferoid/millettioid clade</taxon>
        <taxon>Phaseoleae</taxon>
        <taxon>Psophocarpus</taxon>
    </lineage>
</organism>
<evidence type="ECO:0000313" key="2">
    <source>
        <dbReference type="Proteomes" id="UP001386955"/>
    </source>
</evidence>
<evidence type="ECO:0000313" key="1">
    <source>
        <dbReference type="EMBL" id="KAK7391975.1"/>
    </source>
</evidence>
<name>A0AAN9XH43_PSOTE</name>
<sequence length="206" mass="22646">MVAIFGETVDKHRNHVIIMLWREHFGQDLHEGVGRLGRATFDTWAAMCVDKAQVCYANRCRSGVKMQVAQTSLTIAELIGLCGNGGSGMGRSTQEDFGEVNDKAQDSHILATIGKVDHVCGSSGGKEGFVEVEVRYALESVLSINNRLISGSRKKVRVGKKGRPKKAWCKGVTEKPREGREMLVDGTSKVTRLQRAELAREMTEVV</sequence>
<keyword evidence="2" id="KW-1185">Reference proteome</keyword>
<dbReference type="AlphaFoldDB" id="A0AAN9XH43"/>
<reference evidence="1 2" key="1">
    <citation type="submission" date="2024-01" db="EMBL/GenBank/DDBJ databases">
        <title>The genomes of 5 underutilized Papilionoideae crops provide insights into root nodulation and disease resistanc.</title>
        <authorList>
            <person name="Jiang F."/>
        </authorList>
    </citation>
    <scope>NUCLEOTIDE SEQUENCE [LARGE SCALE GENOMIC DNA]</scope>
    <source>
        <strain evidence="1">DUOXIRENSHENG_FW03</strain>
        <tissue evidence="1">Leaves</tissue>
    </source>
</reference>
<gene>
    <name evidence="1" type="ORF">VNO78_20400</name>
</gene>